<dbReference type="InterPro" id="IPR050109">
    <property type="entry name" value="HTH-type_TetR-like_transc_reg"/>
</dbReference>
<feature type="region of interest" description="Disordered" evidence="5">
    <location>
        <begin position="144"/>
        <end position="164"/>
    </location>
</feature>
<keyword evidence="1" id="KW-0805">Transcription regulation</keyword>
<dbReference type="InterPro" id="IPR009057">
    <property type="entry name" value="Homeodomain-like_sf"/>
</dbReference>
<evidence type="ECO:0000256" key="2">
    <source>
        <dbReference type="ARBA" id="ARBA00023125"/>
    </source>
</evidence>
<dbReference type="PROSITE" id="PS50977">
    <property type="entry name" value="HTH_TETR_2"/>
    <property type="match status" value="1"/>
</dbReference>
<evidence type="ECO:0000256" key="4">
    <source>
        <dbReference type="PROSITE-ProRule" id="PRU00335"/>
    </source>
</evidence>
<dbReference type="SUPFAM" id="SSF46689">
    <property type="entry name" value="Homeodomain-like"/>
    <property type="match status" value="1"/>
</dbReference>
<dbReference type="PANTHER" id="PTHR30055:SF234">
    <property type="entry name" value="HTH-TYPE TRANSCRIPTIONAL REGULATOR BETI"/>
    <property type="match status" value="1"/>
</dbReference>
<dbReference type="RefSeq" id="WP_409360118.1">
    <property type="nucleotide sequence ID" value="NZ_JACHKY010000003.1"/>
</dbReference>
<dbReference type="PANTHER" id="PTHR30055">
    <property type="entry name" value="HTH-TYPE TRANSCRIPTIONAL REGULATOR RUTR"/>
    <property type="match status" value="1"/>
</dbReference>
<keyword evidence="2 4" id="KW-0238">DNA-binding</keyword>
<feature type="compositionally biased region" description="Basic residues" evidence="5">
    <location>
        <begin position="155"/>
        <end position="164"/>
    </location>
</feature>
<feature type="DNA-binding region" description="H-T-H motif" evidence="4">
    <location>
        <begin position="59"/>
        <end position="78"/>
    </location>
</feature>
<sequence>MRGQDSEAALADVVPAAQSGGGRRHGPDSGRQVSKRQTRERILRAARRVFETSPYETATTRLIAGVAEISPASLFKHFPDKAELWRTAMGCEPPVDSPEARRAPDAIEALRRLLTFRPEDWADPTRPERAAAWRAAEEALSAYKQGGGFEPAPRRPLRRQRTSL</sequence>
<dbReference type="Pfam" id="PF00440">
    <property type="entry name" value="TetR_N"/>
    <property type="match status" value="1"/>
</dbReference>
<evidence type="ECO:0000256" key="5">
    <source>
        <dbReference type="SAM" id="MobiDB-lite"/>
    </source>
</evidence>
<name>A0A7W7IPS4_9CAUL</name>
<protein>
    <submittedName>
        <fullName evidence="7">AcrR family transcriptional regulator</fullName>
    </submittedName>
</protein>
<evidence type="ECO:0000256" key="1">
    <source>
        <dbReference type="ARBA" id="ARBA00023015"/>
    </source>
</evidence>
<dbReference type="EMBL" id="JACHKY010000003">
    <property type="protein sequence ID" value="MBB4798251.1"/>
    <property type="molecule type" value="Genomic_DNA"/>
</dbReference>
<organism evidence="7 8">
    <name type="scientific">Brevundimonas bullata</name>
    <dbReference type="NCBI Taxonomy" id="13160"/>
    <lineage>
        <taxon>Bacteria</taxon>
        <taxon>Pseudomonadati</taxon>
        <taxon>Pseudomonadota</taxon>
        <taxon>Alphaproteobacteria</taxon>
        <taxon>Caulobacterales</taxon>
        <taxon>Caulobacteraceae</taxon>
        <taxon>Brevundimonas</taxon>
    </lineage>
</organism>
<evidence type="ECO:0000313" key="7">
    <source>
        <dbReference type="EMBL" id="MBB4798251.1"/>
    </source>
</evidence>
<proteinExistence type="predicted"/>
<gene>
    <name evidence="7" type="ORF">HNP32_001995</name>
</gene>
<dbReference type="InterPro" id="IPR001647">
    <property type="entry name" value="HTH_TetR"/>
</dbReference>
<dbReference type="Gene3D" id="1.10.357.10">
    <property type="entry name" value="Tetracycline Repressor, domain 2"/>
    <property type="match status" value="1"/>
</dbReference>
<accession>A0A7W7IPS4</accession>
<evidence type="ECO:0000256" key="3">
    <source>
        <dbReference type="ARBA" id="ARBA00023163"/>
    </source>
</evidence>
<dbReference type="GO" id="GO:0000976">
    <property type="term" value="F:transcription cis-regulatory region binding"/>
    <property type="evidence" value="ECO:0007669"/>
    <property type="project" value="TreeGrafter"/>
</dbReference>
<keyword evidence="8" id="KW-1185">Reference proteome</keyword>
<evidence type="ECO:0000313" key="8">
    <source>
        <dbReference type="Proteomes" id="UP000539957"/>
    </source>
</evidence>
<dbReference type="GO" id="GO:0003700">
    <property type="term" value="F:DNA-binding transcription factor activity"/>
    <property type="evidence" value="ECO:0007669"/>
    <property type="project" value="TreeGrafter"/>
</dbReference>
<keyword evidence="3" id="KW-0804">Transcription</keyword>
<dbReference type="Proteomes" id="UP000539957">
    <property type="component" value="Unassembled WGS sequence"/>
</dbReference>
<feature type="domain" description="HTH tetR-type" evidence="6">
    <location>
        <begin position="36"/>
        <end position="96"/>
    </location>
</feature>
<comment type="caution">
    <text evidence="7">The sequence shown here is derived from an EMBL/GenBank/DDBJ whole genome shotgun (WGS) entry which is preliminary data.</text>
</comment>
<evidence type="ECO:0000259" key="6">
    <source>
        <dbReference type="PROSITE" id="PS50977"/>
    </source>
</evidence>
<dbReference type="AlphaFoldDB" id="A0A7W7IPS4"/>
<feature type="region of interest" description="Disordered" evidence="5">
    <location>
        <begin position="1"/>
        <end position="39"/>
    </location>
</feature>
<reference evidence="7 8" key="1">
    <citation type="submission" date="2020-08" db="EMBL/GenBank/DDBJ databases">
        <title>Functional genomics of gut bacteria from endangered species of beetles.</title>
        <authorList>
            <person name="Carlos-Shanley C."/>
        </authorList>
    </citation>
    <scope>NUCLEOTIDE SEQUENCE [LARGE SCALE GENOMIC DNA]</scope>
    <source>
        <strain evidence="7 8">S00123</strain>
    </source>
</reference>